<proteinExistence type="predicted"/>
<reference evidence="1" key="1">
    <citation type="submission" date="2015-07" db="EMBL/GenBank/DDBJ databases">
        <title>MeaNS - Measles Nucleotide Surveillance Program.</title>
        <authorList>
            <person name="Tran T."/>
            <person name="Druce J."/>
        </authorList>
    </citation>
    <scope>NUCLEOTIDE SEQUENCE</scope>
    <source>
        <strain evidence="1">UCB-OBI-ISO-001</strain>
        <tissue evidence="1">Gonad</tissue>
    </source>
</reference>
<sequence length="72" mass="8498">MLCIVMLMYRSYYSLRWSYYELGSSIYSFFLLLDMSDGCIFTTTLNSPIIIKLVYSFDIHSFKTIIILEKGK</sequence>
<protein>
    <submittedName>
        <fullName evidence="1">Uncharacterized protein</fullName>
    </submittedName>
</protein>
<evidence type="ECO:0000313" key="1">
    <source>
        <dbReference type="EMBL" id="KOF98628.1"/>
    </source>
</evidence>
<dbReference type="EMBL" id="KQ416106">
    <property type="protein sequence ID" value="KOF98628.1"/>
    <property type="molecule type" value="Genomic_DNA"/>
</dbReference>
<accession>A0A0L8IAV8</accession>
<dbReference type="AlphaFoldDB" id="A0A0L8IAV8"/>
<gene>
    <name evidence="1" type="ORF">OCBIM_22023943mg</name>
</gene>
<organism evidence="1">
    <name type="scientific">Octopus bimaculoides</name>
    <name type="common">California two-spotted octopus</name>
    <dbReference type="NCBI Taxonomy" id="37653"/>
    <lineage>
        <taxon>Eukaryota</taxon>
        <taxon>Metazoa</taxon>
        <taxon>Spiralia</taxon>
        <taxon>Lophotrochozoa</taxon>
        <taxon>Mollusca</taxon>
        <taxon>Cephalopoda</taxon>
        <taxon>Coleoidea</taxon>
        <taxon>Octopodiformes</taxon>
        <taxon>Octopoda</taxon>
        <taxon>Incirrata</taxon>
        <taxon>Octopodidae</taxon>
        <taxon>Octopus</taxon>
    </lineage>
</organism>
<name>A0A0L8IAV8_OCTBM</name>